<keyword evidence="3" id="KW-0597">Phosphoprotein</keyword>
<organism evidence="5 6">
    <name type="scientific">Allofournierella massiliensis</name>
    <dbReference type="NCBI Taxonomy" id="1650663"/>
    <lineage>
        <taxon>Bacteria</taxon>
        <taxon>Bacillati</taxon>
        <taxon>Bacillota</taxon>
        <taxon>Clostridia</taxon>
        <taxon>Eubacteriales</taxon>
        <taxon>Oscillospiraceae</taxon>
        <taxon>Allofournierella</taxon>
    </lineage>
</organism>
<comment type="caution">
    <text evidence="5">The sequence shown here is derived from an EMBL/GenBank/DDBJ whole genome shotgun (WGS) entry which is preliminary data.</text>
</comment>
<reference evidence="5 6" key="1">
    <citation type="submission" date="2019-03" db="EMBL/GenBank/DDBJ databases">
        <title>Genomic Encyclopedia of Type Strains, Phase IV (KMG-IV): sequencing the most valuable type-strain genomes for metagenomic binning, comparative biology and taxonomic classification.</title>
        <authorList>
            <person name="Goeker M."/>
        </authorList>
    </citation>
    <scope>NUCLEOTIDE SEQUENCE [LARGE SCALE GENOMIC DNA]</scope>
    <source>
        <strain evidence="5 6">DSM 100451</strain>
    </source>
</reference>
<dbReference type="EMBL" id="SLUM01000001">
    <property type="protein sequence ID" value="TCL61562.1"/>
    <property type="molecule type" value="Genomic_DNA"/>
</dbReference>
<gene>
    <name evidence="5" type="ORF">EDD77_10116</name>
</gene>
<feature type="domain" description="Response regulatory" evidence="4">
    <location>
        <begin position="3"/>
        <end position="121"/>
    </location>
</feature>
<dbReference type="Gene3D" id="2.40.50.1020">
    <property type="entry name" value="LytTr DNA-binding domain"/>
    <property type="match status" value="1"/>
</dbReference>
<name>A0A4R1R885_9FIRM</name>
<dbReference type="SMART" id="SM00850">
    <property type="entry name" value="LytTR"/>
    <property type="match status" value="1"/>
</dbReference>
<evidence type="ECO:0000259" key="4">
    <source>
        <dbReference type="PROSITE" id="PS50110"/>
    </source>
</evidence>
<dbReference type="SMART" id="SM00448">
    <property type="entry name" value="REC"/>
    <property type="match status" value="1"/>
</dbReference>
<dbReference type="InterPro" id="IPR046947">
    <property type="entry name" value="LytR-like"/>
</dbReference>
<evidence type="ECO:0000256" key="1">
    <source>
        <dbReference type="ARBA" id="ARBA00018672"/>
    </source>
</evidence>
<comment type="function">
    <text evidence="2">May play the central regulatory role in sporulation. It may be an element of the effector pathway responsible for the activation of sporulation genes in response to nutritional stress. Spo0A may act in concert with spo0H (a sigma factor) to control the expression of some genes that are critical to the sporulation process.</text>
</comment>
<dbReference type="Pfam" id="PF00072">
    <property type="entry name" value="Response_reg"/>
    <property type="match status" value="1"/>
</dbReference>
<proteinExistence type="predicted"/>
<dbReference type="PANTHER" id="PTHR37299:SF1">
    <property type="entry name" value="STAGE 0 SPORULATION PROTEIN A HOMOLOG"/>
    <property type="match status" value="1"/>
</dbReference>
<evidence type="ECO:0000256" key="2">
    <source>
        <dbReference type="ARBA" id="ARBA00024867"/>
    </source>
</evidence>
<evidence type="ECO:0000313" key="5">
    <source>
        <dbReference type="EMBL" id="TCL61562.1"/>
    </source>
</evidence>
<protein>
    <recommendedName>
        <fullName evidence="1">Stage 0 sporulation protein A homolog</fullName>
    </recommendedName>
</protein>
<evidence type="ECO:0000256" key="3">
    <source>
        <dbReference type="PROSITE-ProRule" id="PRU00169"/>
    </source>
</evidence>
<dbReference type="Pfam" id="PF04397">
    <property type="entry name" value="LytTR"/>
    <property type="match status" value="1"/>
</dbReference>
<dbReference type="SUPFAM" id="SSF52172">
    <property type="entry name" value="CheY-like"/>
    <property type="match status" value="1"/>
</dbReference>
<dbReference type="RefSeq" id="WP_058964034.1">
    <property type="nucleotide sequence ID" value="NZ_CABKVM010000016.1"/>
</dbReference>
<dbReference type="GO" id="GO:0003677">
    <property type="term" value="F:DNA binding"/>
    <property type="evidence" value="ECO:0007669"/>
    <property type="project" value="InterPro"/>
</dbReference>
<dbReference type="Gene3D" id="3.40.50.2300">
    <property type="match status" value="1"/>
</dbReference>
<feature type="modified residue" description="4-aspartylphosphate" evidence="3">
    <location>
        <position position="58"/>
    </location>
</feature>
<accession>A0A4R1R885</accession>
<evidence type="ECO:0000313" key="6">
    <source>
        <dbReference type="Proteomes" id="UP000295184"/>
    </source>
</evidence>
<dbReference type="InterPro" id="IPR007492">
    <property type="entry name" value="LytTR_DNA-bd_dom"/>
</dbReference>
<dbReference type="PROSITE" id="PS50110">
    <property type="entry name" value="RESPONSE_REGULATORY"/>
    <property type="match status" value="1"/>
</dbReference>
<dbReference type="Proteomes" id="UP000295184">
    <property type="component" value="Unassembled WGS sequence"/>
</dbReference>
<dbReference type="AlphaFoldDB" id="A0A4R1R885"/>
<dbReference type="InterPro" id="IPR011006">
    <property type="entry name" value="CheY-like_superfamily"/>
</dbReference>
<sequence>MYRFAVCDDDSFYRWQLARLLRSFEPWQKTGCRVDCFSEAAQLLAECEHCRYDAVFLDVQMPRMNGLEAARRLRALWPWVPLVFVSAFCEYAPEGYGLRAFRYLCKDRLEQCMGPCLEDLLAQYLAPCTLELPVDGEVCRVNLARVESIRLDGHTVEFHFADNTLPLPCRISLARLEQLLEGRPFLRTQRSYYVNLCQVQRLRRFEFVLRSGRGVPVSERRYGRVRAEYLEWQARFEEWAARF</sequence>
<dbReference type="CDD" id="cd00156">
    <property type="entry name" value="REC"/>
    <property type="match status" value="1"/>
</dbReference>
<dbReference type="InterPro" id="IPR001789">
    <property type="entry name" value="Sig_transdc_resp-reg_receiver"/>
</dbReference>
<dbReference type="PANTHER" id="PTHR37299">
    <property type="entry name" value="TRANSCRIPTIONAL REGULATOR-RELATED"/>
    <property type="match status" value="1"/>
</dbReference>
<dbReference type="STRING" id="1650663.GCA_001486665_01613"/>
<dbReference type="OrthoDB" id="9802383at2"/>
<dbReference type="GO" id="GO:0000156">
    <property type="term" value="F:phosphorelay response regulator activity"/>
    <property type="evidence" value="ECO:0007669"/>
    <property type="project" value="InterPro"/>
</dbReference>